<gene>
    <name evidence="3" type="ORF">HH215_26475</name>
</gene>
<dbReference type="SUPFAM" id="SSF55383">
    <property type="entry name" value="Copper amine oxidase, domain N"/>
    <property type="match status" value="1"/>
</dbReference>
<dbReference type="InterPro" id="IPR012854">
    <property type="entry name" value="Cu_amine_oxidase-like_N"/>
</dbReference>
<dbReference type="InterPro" id="IPR036582">
    <property type="entry name" value="Mao_N_sf"/>
</dbReference>
<organism evidence="3 4">
    <name type="scientific">Cohnella herbarum</name>
    <dbReference type="NCBI Taxonomy" id="2728023"/>
    <lineage>
        <taxon>Bacteria</taxon>
        <taxon>Bacillati</taxon>
        <taxon>Bacillota</taxon>
        <taxon>Bacilli</taxon>
        <taxon>Bacillales</taxon>
        <taxon>Paenibacillaceae</taxon>
        <taxon>Cohnella</taxon>
    </lineage>
</organism>
<evidence type="ECO:0000256" key="1">
    <source>
        <dbReference type="SAM" id="SignalP"/>
    </source>
</evidence>
<sequence>MKRKWTVLMMSAALFVSTSVGVYAGTNLQEIKAYLNGNIKIKVDGKPAPLVDDKGKPVLPIVYNSTTYLPVRAVSDVLGVAVDWDAASSTVLLGEKVDGVSIDTGDDISIHITKDPDLTKYNGKDYKTVITYMGNDSIVLYPKKKYQKLYLQTAALGKDVELIIRDSDTFRSLKTATVAVADGLKTIEVDIGGLDTISVMVESQTDGGYFIPLTTSYFK</sequence>
<reference evidence="3 4" key="1">
    <citation type="submission" date="2020-04" db="EMBL/GenBank/DDBJ databases">
        <title>Genome sequencing of novel species.</title>
        <authorList>
            <person name="Heo J."/>
            <person name="Kim S.-J."/>
            <person name="Kim J.-S."/>
            <person name="Hong S.-B."/>
            <person name="Kwon S.-W."/>
        </authorList>
    </citation>
    <scope>NUCLEOTIDE SEQUENCE [LARGE SCALE GENOMIC DNA]</scope>
    <source>
        <strain evidence="3 4">MFER-1</strain>
    </source>
</reference>
<feature type="domain" description="Copper amine oxidase-like N-terminal" evidence="2">
    <location>
        <begin position="58"/>
        <end position="106"/>
    </location>
</feature>
<keyword evidence="1" id="KW-0732">Signal</keyword>
<evidence type="ECO:0000313" key="4">
    <source>
        <dbReference type="Proteomes" id="UP000502248"/>
    </source>
</evidence>
<protein>
    <recommendedName>
        <fullName evidence="2">Copper amine oxidase-like N-terminal domain-containing protein</fullName>
    </recommendedName>
</protein>
<keyword evidence="4" id="KW-1185">Reference proteome</keyword>
<dbReference type="RefSeq" id="WP_169282610.1">
    <property type="nucleotide sequence ID" value="NZ_CP051680.1"/>
</dbReference>
<dbReference type="Proteomes" id="UP000502248">
    <property type="component" value="Chromosome"/>
</dbReference>
<evidence type="ECO:0000313" key="3">
    <source>
        <dbReference type="EMBL" id="QJD86361.1"/>
    </source>
</evidence>
<dbReference type="KEGG" id="cheb:HH215_26475"/>
<dbReference type="AlphaFoldDB" id="A0A7Z2ZNF2"/>
<feature type="signal peptide" evidence="1">
    <location>
        <begin position="1"/>
        <end position="24"/>
    </location>
</feature>
<dbReference type="Pfam" id="PF07833">
    <property type="entry name" value="Cu_amine_oxidN1"/>
    <property type="match status" value="1"/>
</dbReference>
<evidence type="ECO:0000259" key="2">
    <source>
        <dbReference type="Pfam" id="PF07833"/>
    </source>
</evidence>
<name>A0A7Z2ZNF2_9BACL</name>
<proteinExistence type="predicted"/>
<accession>A0A7Z2ZNF2</accession>
<feature type="chain" id="PRO_5030851056" description="Copper amine oxidase-like N-terminal domain-containing protein" evidence="1">
    <location>
        <begin position="25"/>
        <end position="219"/>
    </location>
</feature>
<dbReference type="EMBL" id="CP051680">
    <property type="protein sequence ID" value="QJD86361.1"/>
    <property type="molecule type" value="Genomic_DNA"/>
</dbReference>